<proteinExistence type="inferred from homology"/>
<dbReference type="SUPFAM" id="SSF46767">
    <property type="entry name" value="Methylated DNA-protein cysteine methyltransferase, C-terminal domain"/>
    <property type="match status" value="1"/>
</dbReference>
<dbReference type="PROSITE" id="PS00374">
    <property type="entry name" value="MGMT"/>
    <property type="match status" value="1"/>
</dbReference>
<dbReference type="AlphaFoldDB" id="Q2KYU6"/>
<dbReference type="GO" id="GO:0032259">
    <property type="term" value="P:methylation"/>
    <property type="evidence" value="ECO:0007669"/>
    <property type="project" value="UniProtKB-KW"/>
</dbReference>
<dbReference type="Gene3D" id="1.10.10.10">
    <property type="entry name" value="Winged helix-like DNA-binding domain superfamily/Winged helix DNA-binding domain"/>
    <property type="match status" value="1"/>
</dbReference>
<dbReference type="HOGENOM" id="CLU_000445_52_2_4"/>
<keyword evidence="5 10" id="KW-0808">Transferase</keyword>
<dbReference type="Gene3D" id="3.30.160.70">
    <property type="entry name" value="Methylated DNA-protein cysteine methyltransferase domain"/>
    <property type="match status" value="1"/>
</dbReference>
<dbReference type="eggNOG" id="COG0350">
    <property type="taxonomic scope" value="Bacteria"/>
</dbReference>
<evidence type="ECO:0000256" key="7">
    <source>
        <dbReference type="ARBA" id="ARBA00023204"/>
    </source>
</evidence>
<dbReference type="InterPro" id="IPR036388">
    <property type="entry name" value="WH-like_DNA-bd_sf"/>
</dbReference>
<comment type="catalytic activity">
    <reaction evidence="8">
        <text>a 6-O-methyl-2'-deoxyguanosine in DNA + L-cysteinyl-[protein] = S-methyl-L-cysteinyl-[protein] + a 2'-deoxyguanosine in DNA</text>
        <dbReference type="Rhea" id="RHEA:24000"/>
        <dbReference type="Rhea" id="RHEA-COMP:10131"/>
        <dbReference type="Rhea" id="RHEA-COMP:10132"/>
        <dbReference type="Rhea" id="RHEA-COMP:11367"/>
        <dbReference type="Rhea" id="RHEA-COMP:11368"/>
        <dbReference type="ChEBI" id="CHEBI:29950"/>
        <dbReference type="ChEBI" id="CHEBI:82612"/>
        <dbReference type="ChEBI" id="CHEBI:85445"/>
        <dbReference type="ChEBI" id="CHEBI:85448"/>
        <dbReference type="EC" id="2.1.1.63"/>
    </reaction>
</comment>
<dbReference type="NCBIfam" id="TIGR00589">
    <property type="entry name" value="ogt"/>
    <property type="match status" value="1"/>
</dbReference>
<evidence type="ECO:0000256" key="8">
    <source>
        <dbReference type="ARBA" id="ARBA00049348"/>
    </source>
</evidence>
<reference evidence="10 11" key="1">
    <citation type="journal article" date="2006" name="J. Bacteriol.">
        <title>Comparison of the genome sequence of the poultry pathogen Bordetella avium with those of B. bronchiseptica, B. pertussis, and B. parapertussis reveals extensive diversity in surface structures associated with host interaction.</title>
        <authorList>
            <person name="Sebaihia M."/>
            <person name="Preston A."/>
            <person name="Maskell D.J."/>
            <person name="Kuzmiak H."/>
            <person name="Connell T.D."/>
            <person name="King N.D."/>
            <person name="Orndorff P.E."/>
            <person name="Miyamoto D.M."/>
            <person name="Thomson N.R."/>
            <person name="Harris D."/>
            <person name="Goble A."/>
            <person name="Lord A."/>
            <person name="Murphy L."/>
            <person name="Quail M.A."/>
            <person name="Rutter S."/>
            <person name="Squares R."/>
            <person name="Squares S."/>
            <person name="Woodward J."/>
            <person name="Parkhill J."/>
            <person name="Temple L.M."/>
        </authorList>
    </citation>
    <scope>NUCLEOTIDE SEQUENCE [LARGE SCALE GENOMIC DNA]</scope>
    <source>
        <strain evidence="10 11">197N</strain>
    </source>
</reference>
<evidence type="ECO:0000259" key="9">
    <source>
        <dbReference type="Pfam" id="PF01035"/>
    </source>
</evidence>
<dbReference type="GO" id="GO:0006281">
    <property type="term" value="P:DNA repair"/>
    <property type="evidence" value="ECO:0007669"/>
    <property type="project" value="UniProtKB-KW"/>
</dbReference>
<evidence type="ECO:0000256" key="4">
    <source>
        <dbReference type="ARBA" id="ARBA00022603"/>
    </source>
</evidence>
<evidence type="ECO:0000313" key="11">
    <source>
        <dbReference type="Proteomes" id="UP000001977"/>
    </source>
</evidence>
<dbReference type="InterPro" id="IPR036631">
    <property type="entry name" value="MGMT_N_sf"/>
</dbReference>
<dbReference type="EC" id="2.1.1.63" evidence="3"/>
<dbReference type="Proteomes" id="UP000001977">
    <property type="component" value="Chromosome"/>
</dbReference>
<evidence type="ECO:0000256" key="2">
    <source>
        <dbReference type="ARBA" id="ARBA00008711"/>
    </source>
</evidence>
<dbReference type="FunFam" id="1.10.10.10:FF:000214">
    <property type="entry name" value="Methylated-DNA--protein-cysteine methyltransferase"/>
    <property type="match status" value="1"/>
</dbReference>
<dbReference type="SUPFAM" id="SSF53155">
    <property type="entry name" value="Methylated DNA-protein cysteine methyltransferase domain"/>
    <property type="match status" value="1"/>
</dbReference>
<dbReference type="PANTHER" id="PTHR10815:SF14">
    <property type="entry name" value="BIFUNCTIONAL TRANSCRIPTIONAL ACTIVATOR_DNA REPAIR ENZYME ADA"/>
    <property type="match status" value="1"/>
</dbReference>
<protein>
    <recommendedName>
        <fullName evidence="3">methylated-DNA--[protein]-cysteine S-methyltransferase</fullName>
        <ecNumber evidence="3">2.1.1.63</ecNumber>
    </recommendedName>
</protein>
<sequence length="184" mass="19930">MSTCSPPFFQLKLRAPGQPVAGPIRYVCGPIRLGRVLIGLSQEGVCCIFIGDSDAALRLQLESVFSTVPLVPVEHAPELALITDFLDLGRAAGHIELDVGGTSFQQSVWQALCDIPAGQTRSYTEVAQGLKRPEAVRAVAGACAANVLAVLIPCHRVLRQDASLTGYRWGIERKRLLLEQERAR</sequence>
<dbReference type="OrthoDB" id="9802228at2"/>
<organism evidence="10 11">
    <name type="scientific">Bordetella avium (strain 197N)</name>
    <dbReference type="NCBI Taxonomy" id="360910"/>
    <lineage>
        <taxon>Bacteria</taxon>
        <taxon>Pseudomonadati</taxon>
        <taxon>Pseudomonadota</taxon>
        <taxon>Betaproteobacteria</taxon>
        <taxon>Burkholderiales</taxon>
        <taxon>Alcaligenaceae</taxon>
        <taxon>Bordetella</taxon>
    </lineage>
</organism>
<dbReference type="KEGG" id="bav:BAV2217"/>
<keyword evidence="4 10" id="KW-0489">Methyltransferase</keyword>
<evidence type="ECO:0000313" key="10">
    <source>
        <dbReference type="EMBL" id="CAJ49827.1"/>
    </source>
</evidence>
<dbReference type="InterPro" id="IPR036217">
    <property type="entry name" value="MethylDNA_cys_MeTrfase_DNAb"/>
</dbReference>
<evidence type="ECO:0000256" key="6">
    <source>
        <dbReference type="ARBA" id="ARBA00022763"/>
    </source>
</evidence>
<dbReference type="EMBL" id="AM167904">
    <property type="protein sequence ID" value="CAJ49827.1"/>
    <property type="molecule type" value="Genomic_DNA"/>
</dbReference>
<dbReference type="RefSeq" id="WP_012417879.1">
    <property type="nucleotide sequence ID" value="NC_010645.1"/>
</dbReference>
<dbReference type="CDD" id="cd06445">
    <property type="entry name" value="ATase"/>
    <property type="match status" value="1"/>
</dbReference>
<name>Q2KYU6_BORA1</name>
<comment type="catalytic activity">
    <reaction evidence="1">
        <text>a 4-O-methyl-thymidine in DNA + L-cysteinyl-[protein] = a thymidine in DNA + S-methyl-L-cysteinyl-[protein]</text>
        <dbReference type="Rhea" id="RHEA:53428"/>
        <dbReference type="Rhea" id="RHEA-COMP:10131"/>
        <dbReference type="Rhea" id="RHEA-COMP:10132"/>
        <dbReference type="Rhea" id="RHEA-COMP:13555"/>
        <dbReference type="Rhea" id="RHEA-COMP:13556"/>
        <dbReference type="ChEBI" id="CHEBI:29950"/>
        <dbReference type="ChEBI" id="CHEBI:82612"/>
        <dbReference type="ChEBI" id="CHEBI:137386"/>
        <dbReference type="ChEBI" id="CHEBI:137387"/>
        <dbReference type="EC" id="2.1.1.63"/>
    </reaction>
</comment>
<dbReference type="STRING" id="360910.BAV2217"/>
<accession>Q2KYU6</accession>
<keyword evidence="6" id="KW-0227">DNA damage</keyword>
<evidence type="ECO:0000256" key="1">
    <source>
        <dbReference type="ARBA" id="ARBA00001286"/>
    </source>
</evidence>
<gene>
    <name evidence="10" type="ordered locus">BAV2217</name>
</gene>
<dbReference type="GO" id="GO:0003908">
    <property type="term" value="F:methylated-DNA-[protein]-cysteine S-methyltransferase activity"/>
    <property type="evidence" value="ECO:0007669"/>
    <property type="project" value="UniProtKB-EC"/>
</dbReference>
<keyword evidence="7" id="KW-0234">DNA repair</keyword>
<keyword evidence="11" id="KW-1185">Reference proteome</keyword>
<evidence type="ECO:0000256" key="5">
    <source>
        <dbReference type="ARBA" id="ARBA00022679"/>
    </source>
</evidence>
<dbReference type="InterPro" id="IPR014048">
    <property type="entry name" value="MethylDNA_cys_MeTrfase_DNA-bd"/>
</dbReference>
<feature type="domain" description="Methylated-DNA-[protein]-cysteine S-methyltransferase DNA binding" evidence="9">
    <location>
        <begin position="103"/>
        <end position="182"/>
    </location>
</feature>
<evidence type="ECO:0000256" key="3">
    <source>
        <dbReference type="ARBA" id="ARBA00011918"/>
    </source>
</evidence>
<dbReference type="PANTHER" id="PTHR10815">
    <property type="entry name" value="METHYLATED-DNA--PROTEIN-CYSTEINE METHYLTRANSFERASE"/>
    <property type="match status" value="1"/>
</dbReference>
<dbReference type="Pfam" id="PF01035">
    <property type="entry name" value="DNA_binding_1"/>
    <property type="match status" value="1"/>
</dbReference>
<comment type="similarity">
    <text evidence="2">Belongs to the MGMT family.</text>
</comment>
<dbReference type="InterPro" id="IPR001497">
    <property type="entry name" value="MethylDNA_cys_MeTrfase_AS"/>
</dbReference>